<organism evidence="3 4">
    <name type="scientific">Trichomonas vaginalis (strain ATCC PRA-98 / G3)</name>
    <dbReference type="NCBI Taxonomy" id="412133"/>
    <lineage>
        <taxon>Eukaryota</taxon>
        <taxon>Metamonada</taxon>
        <taxon>Parabasalia</taxon>
        <taxon>Trichomonadida</taxon>
        <taxon>Trichomonadidae</taxon>
        <taxon>Trichomonas</taxon>
    </lineage>
</organism>
<dbReference type="AlphaFoldDB" id="A2E6G4"/>
<dbReference type="EMBL" id="DS113313">
    <property type="protein sequence ID" value="EAY11777.1"/>
    <property type="molecule type" value="Genomic_DNA"/>
</dbReference>
<proteinExistence type="predicted"/>
<keyword evidence="1" id="KW-0103">Bromodomain</keyword>
<sequence length="133" mass="15497">MDKMDETTRQQCITVTKELINHPLASYLAEKTSTIKEDLLRFEDEITIGGILVKLNENKYSSINEWKDEMNRFWEECLHEYQKGSQCYAAVCVLSDKFQNKLGTMKFTPEERWIQKVKANVKILLQLISSANS</sequence>
<dbReference type="OrthoDB" id="21449at2759"/>
<accession>A2E6G4</accession>
<evidence type="ECO:0000313" key="4">
    <source>
        <dbReference type="Proteomes" id="UP000001542"/>
    </source>
</evidence>
<dbReference type="SMR" id="A2E6G4"/>
<name>A2E6G4_TRIV3</name>
<dbReference type="Proteomes" id="UP000001542">
    <property type="component" value="Unassembled WGS sequence"/>
</dbReference>
<reference evidence="3" key="1">
    <citation type="submission" date="2006-10" db="EMBL/GenBank/DDBJ databases">
        <authorList>
            <person name="Amadeo P."/>
            <person name="Zhao Q."/>
            <person name="Wortman J."/>
            <person name="Fraser-Liggett C."/>
            <person name="Carlton J."/>
        </authorList>
    </citation>
    <scope>NUCLEOTIDE SEQUENCE</scope>
    <source>
        <strain evidence="3">G3</strain>
    </source>
</reference>
<reference evidence="3" key="2">
    <citation type="journal article" date="2007" name="Science">
        <title>Draft genome sequence of the sexually transmitted pathogen Trichomonas vaginalis.</title>
        <authorList>
            <person name="Carlton J.M."/>
            <person name="Hirt R.P."/>
            <person name="Silva J.C."/>
            <person name="Delcher A.L."/>
            <person name="Schatz M."/>
            <person name="Zhao Q."/>
            <person name="Wortman J.R."/>
            <person name="Bidwell S.L."/>
            <person name="Alsmark U.C.M."/>
            <person name="Besteiro S."/>
            <person name="Sicheritz-Ponten T."/>
            <person name="Noel C.J."/>
            <person name="Dacks J.B."/>
            <person name="Foster P.G."/>
            <person name="Simillion C."/>
            <person name="Van de Peer Y."/>
            <person name="Miranda-Saavedra D."/>
            <person name="Barton G.J."/>
            <person name="Westrop G.D."/>
            <person name="Mueller S."/>
            <person name="Dessi D."/>
            <person name="Fiori P.L."/>
            <person name="Ren Q."/>
            <person name="Paulsen I."/>
            <person name="Zhang H."/>
            <person name="Bastida-Corcuera F.D."/>
            <person name="Simoes-Barbosa A."/>
            <person name="Brown M.T."/>
            <person name="Hayes R.D."/>
            <person name="Mukherjee M."/>
            <person name="Okumura C.Y."/>
            <person name="Schneider R."/>
            <person name="Smith A.J."/>
            <person name="Vanacova S."/>
            <person name="Villalvazo M."/>
            <person name="Haas B.J."/>
            <person name="Pertea M."/>
            <person name="Feldblyum T.V."/>
            <person name="Utterback T.R."/>
            <person name="Shu C.L."/>
            <person name="Osoegawa K."/>
            <person name="de Jong P.J."/>
            <person name="Hrdy I."/>
            <person name="Horvathova L."/>
            <person name="Zubacova Z."/>
            <person name="Dolezal P."/>
            <person name="Malik S.B."/>
            <person name="Logsdon J.M. Jr."/>
            <person name="Henze K."/>
            <person name="Gupta A."/>
            <person name="Wang C.C."/>
            <person name="Dunne R.L."/>
            <person name="Upcroft J.A."/>
            <person name="Upcroft P."/>
            <person name="White O."/>
            <person name="Salzberg S.L."/>
            <person name="Tang P."/>
            <person name="Chiu C.-H."/>
            <person name="Lee Y.-S."/>
            <person name="Embley T.M."/>
            <person name="Coombs G.H."/>
            <person name="Mottram J.C."/>
            <person name="Tachezy J."/>
            <person name="Fraser-Liggett C.M."/>
            <person name="Johnson P.J."/>
        </authorList>
    </citation>
    <scope>NUCLEOTIDE SEQUENCE [LARGE SCALE GENOMIC DNA]</scope>
    <source>
        <strain evidence="3">G3</strain>
    </source>
</reference>
<dbReference type="Pfam" id="PF00439">
    <property type="entry name" value="Bromodomain"/>
    <property type="match status" value="1"/>
</dbReference>
<feature type="domain" description="Bromo" evidence="2">
    <location>
        <begin position="12"/>
        <end position="91"/>
    </location>
</feature>
<protein>
    <recommendedName>
        <fullName evidence="2">Bromo domain-containing protein</fullName>
    </recommendedName>
</protein>
<dbReference type="KEGG" id="tva:4769735"/>
<dbReference type="InParanoid" id="A2E6G4"/>
<dbReference type="InterPro" id="IPR036427">
    <property type="entry name" value="Bromodomain-like_sf"/>
</dbReference>
<keyword evidence="4" id="KW-1185">Reference proteome</keyword>
<dbReference type="Gene3D" id="1.20.920.10">
    <property type="entry name" value="Bromodomain-like"/>
    <property type="match status" value="1"/>
</dbReference>
<dbReference type="VEuPathDB" id="TrichDB:TVAG_106720"/>
<dbReference type="InterPro" id="IPR001487">
    <property type="entry name" value="Bromodomain"/>
</dbReference>
<gene>
    <name evidence="3" type="ORF">TVAG_106720</name>
</gene>
<evidence type="ECO:0000259" key="2">
    <source>
        <dbReference type="Pfam" id="PF00439"/>
    </source>
</evidence>
<dbReference type="VEuPathDB" id="TrichDB:TVAGG3_0040240"/>
<dbReference type="RefSeq" id="XP_001324000.1">
    <property type="nucleotide sequence ID" value="XM_001323965.1"/>
</dbReference>
<evidence type="ECO:0000256" key="1">
    <source>
        <dbReference type="ARBA" id="ARBA00023117"/>
    </source>
</evidence>
<evidence type="ECO:0000313" key="3">
    <source>
        <dbReference type="EMBL" id="EAY11777.1"/>
    </source>
</evidence>
<dbReference type="SUPFAM" id="SSF47370">
    <property type="entry name" value="Bromodomain"/>
    <property type="match status" value="1"/>
</dbReference>